<protein>
    <submittedName>
        <fullName evidence="2">Uncharacterized protein</fullName>
    </submittedName>
</protein>
<dbReference type="AlphaFoldDB" id="A0AAE9F177"/>
<keyword evidence="1" id="KW-0175">Coiled coil</keyword>
<organism evidence="2 3">
    <name type="scientific">Caenorhabditis briggsae</name>
    <dbReference type="NCBI Taxonomy" id="6238"/>
    <lineage>
        <taxon>Eukaryota</taxon>
        <taxon>Metazoa</taxon>
        <taxon>Ecdysozoa</taxon>
        <taxon>Nematoda</taxon>
        <taxon>Chromadorea</taxon>
        <taxon>Rhabditida</taxon>
        <taxon>Rhabditina</taxon>
        <taxon>Rhabditomorpha</taxon>
        <taxon>Rhabditoidea</taxon>
        <taxon>Rhabditidae</taxon>
        <taxon>Peloderinae</taxon>
        <taxon>Caenorhabditis</taxon>
    </lineage>
</organism>
<accession>A0AAE9F177</accession>
<evidence type="ECO:0000313" key="2">
    <source>
        <dbReference type="EMBL" id="UMM33904.1"/>
    </source>
</evidence>
<feature type="coiled-coil region" evidence="1">
    <location>
        <begin position="104"/>
        <end position="141"/>
    </location>
</feature>
<reference evidence="2 3" key="1">
    <citation type="submission" date="2022-04" db="EMBL/GenBank/DDBJ databases">
        <title>Chromosome-level reference genomes for two strains of Caenorhabditis briggsae: an improved platform for comparative genomics.</title>
        <authorList>
            <person name="Stevens L."/>
            <person name="Andersen E."/>
        </authorList>
    </citation>
    <scope>NUCLEOTIDE SEQUENCE [LARGE SCALE GENOMIC DNA]</scope>
    <source>
        <strain evidence="2">VX34</strain>
        <tissue evidence="2">Whole-organism</tissue>
    </source>
</reference>
<evidence type="ECO:0000313" key="3">
    <source>
        <dbReference type="Proteomes" id="UP000829354"/>
    </source>
</evidence>
<evidence type="ECO:0000256" key="1">
    <source>
        <dbReference type="SAM" id="Coils"/>
    </source>
</evidence>
<keyword evidence="3" id="KW-1185">Reference proteome</keyword>
<proteinExistence type="predicted"/>
<dbReference type="EMBL" id="CP092624">
    <property type="protein sequence ID" value="UMM33904.1"/>
    <property type="molecule type" value="Genomic_DNA"/>
</dbReference>
<gene>
    <name evidence="2" type="ORF">L5515_007209</name>
</gene>
<sequence>MATDESIVFKAESPQPIDHYLKLLTEHFEKIAPNATQEQMDLFIQLKNSVISSNIHSTRKTQRAAEQQVAQLSEYVDSVSHQLEALKKLQTQEGKQSASHSGKAVDYQKVFKEKQAELRSLEAQIREVKEKRKQLNEKNNTTIYWHEVSLKQSEQDHHAAIAELHMKIRNLQFELEKLSD</sequence>
<dbReference type="Proteomes" id="UP000829354">
    <property type="component" value="Chromosome V"/>
</dbReference>
<name>A0AAE9F177_CAEBR</name>